<dbReference type="GO" id="GO:0016887">
    <property type="term" value="F:ATP hydrolysis activity"/>
    <property type="evidence" value="ECO:0007669"/>
    <property type="project" value="InterPro"/>
</dbReference>
<comment type="catalytic activity">
    <reaction evidence="9">
        <text>an R-cob(III)alamin(out) + ATP + H2O = an R-cob(III)alamin(in) + ADP + phosphate + H(+)</text>
        <dbReference type="Rhea" id="RHEA:17873"/>
        <dbReference type="ChEBI" id="CHEBI:15377"/>
        <dbReference type="ChEBI" id="CHEBI:15378"/>
        <dbReference type="ChEBI" id="CHEBI:30616"/>
        <dbReference type="ChEBI" id="CHEBI:43474"/>
        <dbReference type="ChEBI" id="CHEBI:140785"/>
        <dbReference type="ChEBI" id="CHEBI:456216"/>
        <dbReference type="EC" id="7.6.2.8"/>
    </reaction>
</comment>
<feature type="compositionally biased region" description="Basic and acidic residues" evidence="15">
    <location>
        <begin position="290"/>
        <end position="300"/>
    </location>
</feature>
<reference evidence="17 18" key="2">
    <citation type="submission" date="2019-04" db="EMBL/GenBank/DDBJ databases">
        <authorList>
            <person name="Yang S."/>
            <person name="Wei W."/>
        </authorList>
    </citation>
    <scope>NUCLEOTIDE SEQUENCE [LARGE SCALE GENOMIC DNA]</scope>
    <source>
        <strain evidence="18">ZP60</strain>
    </source>
</reference>
<keyword evidence="2" id="KW-0813">Transport</keyword>
<keyword evidence="7" id="KW-0406">Ion transport</keyword>
<feature type="compositionally biased region" description="Basic and acidic residues" evidence="15">
    <location>
        <begin position="1"/>
        <end position="14"/>
    </location>
</feature>
<evidence type="ECO:0000256" key="2">
    <source>
        <dbReference type="ARBA" id="ARBA00022448"/>
    </source>
</evidence>
<dbReference type="OMA" id="GQKQLAW"/>
<comment type="subunit">
    <text evidence="11">The complex is composed of two ATP-binding proteins (BtuD), two transmembrane proteins (BtuC) and a solute-binding protein (BtuF).</text>
</comment>
<proteinExistence type="predicted"/>
<dbReference type="InterPro" id="IPR051535">
    <property type="entry name" value="Siderophore_ABC-ATPase"/>
</dbReference>
<protein>
    <recommendedName>
        <fullName evidence="13">Cobalamin import ATP-binding protein BtuD</fullName>
        <ecNumber evidence="12">7.6.2.8</ecNumber>
    </recommendedName>
    <alternativeName>
        <fullName evidence="14">Vitamin B12-transporting ATPase</fullName>
    </alternativeName>
</protein>
<evidence type="ECO:0000256" key="7">
    <source>
        <dbReference type="ARBA" id="ARBA00023065"/>
    </source>
</evidence>
<dbReference type="InterPro" id="IPR017871">
    <property type="entry name" value="ABC_transporter-like_CS"/>
</dbReference>
<evidence type="ECO:0000256" key="3">
    <source>
        <dbReference type="ARBA" id="ARBA00022475"/>
    </source>
</evidence>
<evidence type="ECO:0000256" key="15">
    <source>
        <dbReference type="SAM" id="MobiDB-lite"/>
    </source>
</evidence>
<keyword evidence="6" id="KW-0408">Iron</keyword>
<dbReference type="PROSITE" id="PS50893">
    <property type="entry name" value="ABC_TRANSPORTER_2"/>
    <property type="match status" value="1"/>
</dbReference>
<feature type="domain" description="ABC transporter" evidence="16">
    <location>
        <begin position="35"/>
        <end position="273"/>
    </location>
</feature>
<comment type="subcellular location">
    <subcellularLocation>
        <location evidence="1">Cell membrane</location>
        <topology evidence="1">Peripheral membrane protein</topology>
    </subcellularLocation>
</comment>
<dbReference type="AlphaFoldDB" id="A0A4D6KFG2"/>
<gene>
    <name evidence="17" type="ORF">E5139_15340</name>
</gene>
<dbReference type="PROSITE" id="PS00211">
    <property type="entry name" value="ABC_TRANSPORTER_1"/>
    <property type="match status" value="1"/>
</dbReference>
<evidence type="ECO:0000256" key="6">
    <source>
        <dbReference type="ARBA" id="ARBA00023004"/>
    </source>
</evidence>
<keyword evidence="5 17" id="KW-0067">ATP-binding</keyword>
<feature type="region of interest" description="Disordered" evidence="15">
    <location>
        <begin position="1"/>
        <end position="32"/>
    </location>
</feature>
<organism evidence="17 18">
    <name type="scientific">Halomicrobium mukohataei</name>
    <dbReference type="NCBI Taxonomy" id="57705"/>
    <lineage>
        <taxon>Archaea</taxon>
        <taxon>Methanobacteriati</taxon>
        <taxon>Methanobacteriota</taxon>
        <taxon>Stenosarchaea group</taxon>
        <taxon>Halobacteria</taxon>
        <taxon>Halobacteriales</taxon>
        <taxon>Haloarculaceae</taxon>
        <taxon>Halomicrobium</taxon>
    </lineage>
</organism>
<dbReference type="EMBL" id="CP039375">
    <property type="protein sequence ID" value="QCD66950.1"/>
    <property type="molecule type" value="Genomic_DNA"/>
</dbReference>
<evidence type="ECO:0000256" key="4">
    <source>
        <dbReference type="ARBA" id="ARBA00022741"/>
    </source>
</evidence>
<dbReference type="SMART" id="SM00382">
    <property type="entry name" value="AAA"/>
    <property type="match status" value="1"/>
</dbReference>
<evidence type="ECO:0000256" key="12">
    <source>
        <dbReference type="ARBA" id="ARBA00066387"/>
    </source>
</evidence>
<dbReference type="PANTHER" id="PTHR42771:SF2">
    <property type="entry name" value="IRON(3+)-HYDROXAMATE IMPORT ATP-BINDING PROTEIN FHUC"/>
    <property type="match status" value="1"/>
</dbReference>
<evidence type="ECO:0000313" key="18">
    <source>
        <dbReference type="Proteomes" id="UP000297053"/>
    </source>
</evidence>
<dbReference type="FunFam" id="3.40.50.300:FF:000134">
    <property type="entry name" value="Iron-enterobactin ABC transporter ATP-binding protein"/>
    <property type="match status" value="1"/>
</dbReference>
<feature type="region of interest" description="Disordered" evidence="15">
    <location>
        <begin position="287"/>
        <end position="316"/>
    </location>
</feature>
<dbReference type="Pfam" id="PF00005">
    <property type="entry name" value="ABC_tran"/>
    <property type="match status" value="1"/>
</dbReference>
<dbReference type="EC" id="7.6.2.8" evidence="12"/>
<evidence type="ECO:0000256" key="10">
    <source>
        <dbReference type="ARBA" id="ARBA00058960"/>
    </source>
</evidence>
<sequence length="316" mass="34219">MARNTTETRQRNGSEEALSNESAADAIGSKQASELSGEDLVLRYPSMDEPVIDGERLVATPGAVTALVGPNGSGKSTLLKGLAKQLTPDEGTVLLDGRDVHSMGTKELARKLGLLSQESTSPESITVEDLVYHGRYPHRGFFETTTEEDNRAVDRAIDLAGCGHLRDREVGSLSGGQKQLAWIAMVLAQDTDVLLLDEPTTFLDLHHQLEVMEIVETLRDESDITVVVVLHDIEQAARLADEMVALKDGAIRARGTPEEVVTEELLADVFEIDAEVDVIERGPRVTPLRARHDDVDRAGGDAEEAEGSPPEVLEAE</sequence>
<dbReference type="KEGG" id="halz:E5139_15340"/>
<evidence type="ECO:0000259" key="16">
    <source>
        <dbReference type="PROSITE" id="PS50893"/>
    </source>
</evidence>
<evidence type="ECO:0000256" key="14">
    <source>
        <dbReference type="ARBA" id="ARBA00077139"/>
    </source>
</evidence>
<dbReference type="GO" id="GO:0015420">
    <property type="term" value="F:ABC-type vitamin B12 transporter activity"/>
    <property type="evidence" value="ECO:0007669"/>
    <property type="project" value="UniProtKB-EC"/>
</dbReference>
<evidence type="ECO:0000256" key="13">
    <source>
        <dbReference type="ARBA" id="ARBA00073649"/>
    </source>
</evidence>
<dbReference type="GO" id="GO:0006811">
    <property type="term" value="P:monoatomic ion transport"/>
    <property type="evidence" value="ECO:0007669"/>
    <property type="project" value="UniProtKB-KW"/>
</dbReference>
<dbReference type="InterPro" id="IPR003439">
    <property type="entry name" value="ABC_transporter-like_ATP-bd"/>
</dbReference>
<dbReference type="GO" id="GO:0005886">
    <property type="term" value="C:plasma membrane"/>
    <property type="evidence" value="ECO:0007669"/>
    <property type="project" value="UniProtKB-SubCell"/>
</dbReference>
<dbReference type="CDD" id="cd03214">
    <property type="entry name" value="ABC_Iron-Siderophores_B12_Hemin"/>
    <property type="match status" value="1"/>
</dbReference>
<dbReference type="Proteomes" id="UP000297053">
    <property type="component" value="Chromosome"/>
</dbReference>
<dbReference type="RefSeq" id="WP_015763393.1">
    <property type="nucleotide sequence ID" value="NZ_CP039375.1"/>
</dbReference>
<dbReference type="GO" id="GO:0005524">
    <property type="term" value="F:ATP binding"/>
    <property type="evidence" value="ECO:0007669"/>
    <property type="project" value="UniProtKB-KW"/>
</dbReference>
<dbReference type="GeneID" id="42180343"/>
<keyword evidence="8" id="KW-0472">Membrane</keyword>
<evidence type="ECO:0000256" key="5">
    <source>
        <dbReference type="ARBA" id="ARBA00022840"/>
    </source>
</evidence>
<evidence type="ECO:0000256" key="9">
    <source>
        <dbReference type="ARBA" id="ARBA00050590"/>
    </source>
</evidence>
<evidence type="ECO:0000256" key="1">
    <source>
        <dbReference type="ARBA" id="ARBA00004202"/>
    </source>
</evidence>
<keyword evidence="3" id="KW-1003">Cell membrane</keyword>
<dbReference type="PANTHER" id="PTHR42771">
    <property type="entry name" value="IRON(3+)-HYDROXAMATE IMPORT ATP-BINDING PROTEIN FHUC"/>
    <property type="match status" value="1"/>
</dbReference>
<dbReference type="SUPFAM" id="SSF52540">
    <property type="entry name" value="P-loop containing nucleoside triphosphate hydrolases"/>
    <property type="match status" value="1"/>
</dbReference>
<evidence type="ECO:0000313" key="17">
    <source>
        <dbReference type="EMBL" id="QCD66950.1"/>
    </source>
</evidence>
<evidence type="ECO:0000256" key="8">
    <source>
        <dbReference type="ARBA" id="ARBA00023136"/>
    </source>
</evidence>
<evidence type="ECO:0000256" key="11">
    <source>
        <dbReference type="ARBA" id="ARBA00064420"/>
    </source>
</evidence>
<dbReference type="InterPro" id="IPR003593">
    <property type="entry name" value="AAA+_ATPase"/>
</dbReference>
<dbReference type="Gene3D" id="3.40.50.300">
    <property type="entry name" value="P-loop containing nucleotide triphosphate hydrolases"/>
    <property type="match status" value="1"/>
</dbReference>
<accession>A0A4D6KFG2</accession>
<keyword evidence="4" id="KW-0547">Nucleotide-binding</keyword>
<dbReference type="InterPro" id="IPR027417">
    <property type="entry name" value="P-loop_NTPase"/>
</dbReference>
<name>A0A4D6KFG2_9EURY</name>
<reference evidence="17 18" key="1">
    <citation type="submission" date="2019-04" db="EMBL/GenBank/DDBJ databases">
        <title>Complete genome sequence of Arthrobacter sp. ZXY-2 associated with effective atrazine degradation and salt adaptation.</title>
        <authorList>
            <person name="Zhao X."/>
        </authorList>
    </citation>
    <scope>NUCLEOTIDE SEQUENCE [LARGE SCALE GENOMIC DNA]</scope>
    <source>
        <strain evidence="18">ZP60</strain>
    </source>
</reference>
<comment type="function">
    <text evidence="10">Required for corrinoid utilization. Probably part of the ABC transporter complex BtuCDF involved in cobalamin (vitamin B12) import. Probably responsible for energy coupling to the transport system.</text>
</comment>